<reference evidence="2 3" key="3">
    <citation type="journal article" date="2022" name="Int. J. Syst. Evol. Microbiol.">
        <title>Strains of Bradyrhizobium barranii sp. nov. associated with legumes native to Canada are symbionts of soybeans and belong to different subspecies (subsp. barranii subsp. nov. and subsp. apii subsp. nov.) and symbiovars (sv. glycinearum and sv. septentrionale).</title>
        <authorList>
            <person name="Bromfield E.S.P."/>
            <person name="Cloutier S."/>
            <person name="Wasai-Hara S."/>
            <person name="Minamisawa K."/>
        </authorList>
    </citation>
    <scope>NUCLEOTIDE SEQUENCE [LARGE SCALE GENOMIC DNA]</scope>
    <source>
        <strain evidence="2 3">323S2</strain>
        <plasmid evidence="3">pBb323S2c</plasmid>
    </source>
</reference>
<dbReference type="AlphaFoldDB" id="A0A7Z0QP12"/>
<evidence type="ECO:0000313" key="3">
    <source>
        <dbReference type="Proteomes" id="UP000564836"/>
    </source>
</evidence>
<name>A0A7Z0QP12_9BRAD</name>
<geneLocation type="plasmid" evidence="2 3">
    <name>pBb323S2c</name>
</geneLocation>
<dbReference type="EMBL" id="CP088279">
    <property type="protein sequence ID" value="UGX89821.1"/>
    <property type="molecule type" value="Genomic_DNA"/>
</dbReference>
<evidence type="ECO:0000313" key="2">
    <source>
        <dbReference type="EMBL" id="UGX89821.1"/>
    </source>
</evidence>
<accession>A0A7Z0QP12</accession>
<organism evidence="1">
    <name type="scientific">Bradyrhizobium barranii subsp. barranii</name>
    <dbReference type="NCBI Taxonomy" id="2823807"/>
    <lineage>
        <taxon>Bacteria</taxon>
        <taxon>Pseudomonadati</taxon>
        <taxon>Pseudomonadota</taxon>
        <taxon>Alphaproteobacteria</taxon>
        <taxon>Hyphomicrobiales</taxon>
        <taxon>Nitrobacteraceae</taxon>
        <taxon>Bradyrhizobium</taxon>
        <taxon>Bradyrhizobium barranii</taxon>
    </lineage>
</organism>
<evidence type="ECO:0000313" key="1">
    <source>
        <dbReference type="EMBL" id="NYY96972.1"/>
    </source>
</evidence>
<sequence>MTDRIERQGALQINAWDGSKALQDALPSRTPWAQIEKATAQLQWLAPPAPADQRDWRHPDVGWGVVLPDNDQISAAENARGEDAPAPIRDLIQARKNAPVLRYRAELQQGYLRRYYPNMPPQDLSVQAPNPGIGQGRIPQYLLIVGSPQQIPWAVQYALNMSTFVGRLDLPDEGLRRYVDALISDWAGQTSDPRAPVVWSVDYGLSDITWLMAEAIAGKLWQEFLADEDLKGRVRFNAREATGAALSVALQERTPSLVVTTSHGMTAPLDNEAALRSQLGFLVDVEQTPLGPAKFADWQPSGAIWYAHACCSAGTDSESRYKDLLPADGEIGRMLNGVARAAGATVAPLPKALLGAPRPLRAFVGHVEPTFDWTLRDPNNKQVVTHVLRAALYKNLYQQDRRTPIGYALKDVFKEAGAFYGGWQAAVKLINDNVAGMRDWALYRKLAAMDRQTTVILGDPTVAMPPLH</sequence>
<dbReference type="Proteomes" id="UP000564836">
    <property type="component" value="Plasmid pBb323S2c"/>
</dbReference>
<proteinExistence type="predicted"/>
<dbReference type="EMBL" id="JACBFH010000005">
    <property type="protein sequence ID" value="NYY96972.1"/>
    <property type="molecule type" value="Genomic_DNA"/>
</dbReference>
<reference evidence="2 3" key="1">
    <citation type="journal article" date="2017" name="Syst. Appl. Microbiol.">
        <title>Soybeans inoculated with root zone soils of Canadian native legumes harbour diverse and novel Bradyrhizobium spp. that possess agricultural potential.</title>
        <authorList>
            <person name="Bromfield E.S.P."/>
            <person name="Cloutier S."/>
            <person name="Tambong J.T."/>
            <person name="Tran Thi T.V."/>
        </authorList>
    </citation>
    <scope>NUCLEOTIDE SEQUENCE [LARGE SCALE GENOMIC DNA]</scope>
    <source>
        <strain evidence="2 3">323S2</strain>
    </source>
</reference>
<gene>
    <name evidence="2" type="ORF">G6321_00003280</name>
    <name evidence="1" type="ORF">G6321_54915</name>
</gene>
<protein>
    <submittedName>
        <fullName evidence="1">Uncharacterized protein</fullName>
    </submittedName>
</protein>
<dbReference type="RefSeq" id="WP_166354648.1">
    <property type="nucleotide sequence ID" value="NZ_CP049702.1"/>
</dbReference>
<reference evidence="1" key="2">
    <citation type="submission" date="2020-06" db="EMBL/GenBank/DDBJ databases">
        <title>Whole Genome Sequence of Bradyrhizobium sp. Strain 323S2.</title>
        <authorList>
            <person name="Bromfield E.S.P."/>
        </authorList>
    </citation>
    <scope>NUCLEOTIDE SEQUENCE [LARGE SCALE GENOMIC DNA]</scope>
    <source>
        <strain evidence="1">323S2</strain>
    </source>
</reference>
<keyword evidence="2" id="KW-0614">Plasmid</keyword>